<organism evidence="3 4">
    <name type="scientific">Sphaerosporella brunnea</name>
    <dbReference type="NCBI Taxonomy" id="1250544"/>
    <lineage>
        <taxon>Eukaryota</taxon>
        <taxon>Fungi</taxon>
        <taxon>Dikarya</taxon>
        <taxon>Ascomycota</taxon>
        <taxon>Pezizomycotina</taxon>
        <taxon>Pezizomycetes</taxon>
        <taxon>Pezizales</taxon>
        <taxon>Pyronemataceae</taxon>
        <taxon>Sphaerosporella</taxon>
    </lineage>
</organism>
<evidence type="ECO:0000256" key="1">
    <source>
        <dbReference type="SAM" id="MobiDB-lite"/>
    </source>
</evidence>
<dbReference type="AlphaFoldDB" id="A0A5J5EVL7"/>
<evidence type="ECO:0000313" key="3">
    <source>
        <dbReference type="EMBL" id="KAA8904812.1"/>
    </source>
</evidence>
<evidence type="ECO:0000256" key="2">
    <source>
        <dbReference type="SAM" id="Phobius"/>
    </source>
</evidence>
<protein>
    <submittedName>
        <fullName evidence="3">Uncharacterized protein</fullName>
    </submittedName>
</protein>
<keyword evidence="2" id="KW-0812">Transmembrane</keyword>
<name>A0A5J5EVL7_9PEZI</name>
<comment type="caution">
    <text evidence="3">The sequence shown here is derived from an EMBL/GenBank/DDBJ whole genome shotgun (WGS) entry which is preliminary data.</text>
</comment>
<feature type="region of interest" description="Disordered" evidence="1">
    <location>
        <begin position="75"/>
        <end position="153"/>
    </location>
</feature>
<gene>
    <name evidence="3" type="ORF">FN846DRAFT_890730</name>
</gene>
<proteinExistence type="predicted"/>
<keyword evidence="2" id="KW-1133">Transmembrane helix</keyword>
<accession>A0A5J5EVL7</accession>
<keyword evidence="4" id="KW-1185">Reference proteome</keyword>
<dbReference type="EMBL" id="VXIS01000104">
    <property type="protein sequence ID" value="KAA8904812.1"/>
    <property type="molecule type" value="Genomic_DNA"/>
</dbReference>
<feature type="compositionally biased region" description="Acidic residues" evidence="1">
    <location>
        <begin position="76"/>
        <end position="134"/>
    </location>
</feature>
<keyword evidence="2" id="KW-0472">Membrane</keyword>
<dbReference type="InParanoid" id="A0A5J5EVL7"/>
<feature type="transmembrane region" description="Helical" evidence="2">
    <location>
        <begin position="197"/>
        <end position="214"/>
    </location>
</feature>
<reference evidence="3 4" key="1">
    <citation type="submission" date="2019-09" db="EMBL/GenBank/DDBJ databases">
        <title>Draft genome of the ectomycorrhizal ascomycete Sphaerosporella brunnea.</title>
        <authorList>
            <consortium name="DOE Joint Genome Institute"/>
            <person name="Benucci G.M."/>
            <person name="Marozzi G."/>
            <person name="Antonielli L."/>
            <person name="Sanchez S."/>
            <person name="Marco P."/>
            <person name="Wang X."/>
            <person name="Falini L.B."/>
            <person name="Barry K."/>
            <person name="Haridas S."/>
            <person name="Lipzen A."/>
            <person name="Labutti K."/>
            <person name="Grigoriev I.V."/>
            <person name="Murat C."/>
            <person name="Martin F."/>
            <person name="Albertini E."/>
            <person name="Donnini D."/>
            <person name="Bonito G."/>
        </authorList>
    </citation>
    <scope>NUCLEOTIDE SEQUENCE [LARGE SCALE GENOMIC DNA]</scope>
    <source>
        <strain evidence="3 4">Sb_GMNB300</strain>
    </source>
</reference>
<dbReference type="Proteomes" id="UP000326924">
    <property type="component" value="Unassembled WGS sequence"/>
</dbReference>
<evidence type="ECO:0000313" key="4">
    <source>
        <dbReference type="Proteomes" id="UP000326924"/>
    </source>
</evidence>
<sequence length="246" mass="27519">MTNFLERQVAAWSGRDQADVGGVAFVYDRGVSCPRLVLPEQDGRLRLLPSRASWWALQQVEGRPGMDWAAAAAVEDTGDGDGEEEPEADEDTDDEEESDLSCDDGEDEEDEEEEADEESDLSCNDEEAEDDDDGCSAATPYRPSDDFSDDEDWDFIEPECDWNLPEEVEEELLEDDTTTTTTTTATTATTTTTTVRTLRPFLLVLLVALLILLLRRPQLVGVKRGATWDTLEGEEVTRARKRVRRM</sequence>